<dbReference type="InterPro" id="IPR054321">
    <property type="entry name" value="PspC-rel_TM"/>
</dbReference>
<dbReference type="InterPro" id="IPR052027">
    <property type="entry name" value="PspC"/>
</dbReference>
<organism evidence="10 11">
    <name type="scientific">Psychroflexus aurantiacus</name>
    <dbReference type="NCBI Taxonomy" id="2709310"/>
    <lineage>
        <taxon>Bacteria</taxon>
        <taxon>Pseudomonadati</taxon>
        <taxon>Bacteroidota</taxon>
        <taxon>Flavobacteriia</taxon>
        <taxon>Flavobacteriales</taxon>
        <taxon>Flavobacteriaceae</taxon>
        <taxon>Psychroflexus</taxon>
    </lineage>
</organism>
<name>A0A6B3R0N9_9FLAO</name>
<evidence type="ECO:0000256" key="4">
    <source>
        <dbReference type="ARBA" id="ARBA00022989"/>
    </source>
</evidence>
<dbReference type="RefSeq" id="WP_164004862.1">
    <property type="nucleotide sequence ID" value="NZ_JAAIKD010000004.1"/>
</dbReference>
<feature type="domain" description="Phage shock protein PspC N-terminal" evidence="7">
    <location>
        <begin position="103"/>
        <end position="160"/>
    </location>
</feature>
<accession>A0A6B3R0N9</accession>
<keyword evidence="4 6" id="KW-1133">Transmembrane helix</keyword>
<dbReference type="Pfam" id="PF22571">
    <property type="entry name" value="LiaI-LiaF-TM_PspC"/>
    <property type="match status" value="1"/>
</dbReference>
<gene>
    <name evidence="10" type="ORF">G3567_08260</name>
</gene>
<evidence type="ECO:0000259" key="8">
    <source>
        <dbReference type="Pfam" id="PF22571"/>
    </source>
</evidence>
<evidence type="ECO:0000259" key="9">
    <source>
        <dbReference type="Pfam" id="PF22744"/>
    </source>
</evidence>
<evidence type="ECO:0000256" key="1">
    <source>
        <dbReference type="ARBA" id="ARBA00004162"/>
    </source>
</evidence>
<keyword evidence="3 6" id="KW-0812">Transmembrane</keyword>
<keyword evidence="11" id="KW-1185">Reference proteome</keyword>
<dbReference type="AlphaFoldDB" id="A0A6B3R0N9"/>
<feature type="transmembrane region" description="Helical" evidence="6">
    <location>
        <begin position="232"/>
        <end position="258"/>
    </location>
</feature>
<feature type="transmembrane region" description="Helical" evidence="6">
    <location>
        <begin position="317"/>
        <end position="335"/>
    </location>
</feature>
<keyword evidence="2" id="KW-1003">Cell membrane</keyword>
<comment type="caution">
    <text evidence="10">The sequence shown here is derived from an EMBL/GenBank/DDBJ whole genome shotgun (WGS) entry which is preliminary data.</text>
</comment>
<dbReference type="GO" id="GO:0005886">
    <property type="term" value="C:plasma membrane"/>
    <property type="evidence" value="ECO:0007669"/>
    <property type="project" value="UniProtKB-SubCell"/>
</dbReference>
<dbReference type="PANTHER" id="PTHR33885:SF3">
    <property type="entry name" value="PHAGE SHOCK PROTEIN C"/>
    <property type="match status" value="1"/>
</dbReference>
<evidence type="ECO:0000313" key="11">
    <source>
        <dbReference type="Proteomes" id="UP000478505"/>
    </source>
</evidence>
<dbReference type="Pfam" id="PF22744">
    <property type="entry name" value="Toast-rack_PspC-Cterm"/>
    <property type="match status" value="1"/>
</dbReference>
<dbReference type="Pfam" id="PF04024">
    <property type="entry name" value="PspC"/>
    <property type="match status" value="1"/>
</dbReference>
<dbReference type="EMBL" id="JAAIKD010000004">
    <property type="protein sequence ID" value="NEV94136.1"/>
    <property type="molecule type" value="Genomic_DNA"/>
</dbReference>
<sequence>MNKTININLANVFFHIDENAFIKLDRYLKTIESYLAKEESKDEILQDIEARIAELFTESMTHEKQVINLSQVNEMIAIMGEPEAYKIDDEDSSSSSSRTRTSRKLYRDIENNYIGGVSAGLHHYLGLNLIVIRLIWIISALFSFGATVAIYVILWAVTPAARTTAQKLDMQGEPVNLSNIERKVKESYSKFADKVGDIDYDKYGQQTKSGVTKFFDGLGEVLKALGVFISKFLGVILLIISGVVLVGSLIFLFSFGTISIFELGDFNNMDMFSLGVPYWIQVVLFFLVGAIPFFYLLILSLKLLFSNLKSIGKISHITLIGIWILCVIVITTLSIKKELEVSYDAEVVEVKSLALASEDTLRIKMDANLLFSDELRQSKLQKIVQDESNTSRLYSPNVYVNFRTSNDDELKLRVTKKSFGSSETKARERASLIDYDFELENSNLKLDTYFLTQPEFLKEDIKVEVTVYIPKDKIVYLDKSLLDFTRVRNFKRSYYNTYLDYKENTWEPLDRSVKTDSLTSLQN</sequence>
<keyword evidence="5 6" id="KW-0472">Membrane</keyword>
<dbReference type="Proteomes" id="UP000478505">
    <property type="component" value="Unassembled WGS sequence"/>
</dbReference>
<evidence type="ECO:0000256" key="5">
    <source>
        <dbReference type="ARBA" id="ARBA00023136"/>
    </source>
</evidence>
<evidence type="ECO:0000259" key="7">
    <source>
        <dbReference type="Pfam" id="PF04024"/>
    </source>
</evidence>
<feature type="domain" description="PspC-related transmembrane region" evidence="8">
    <location>
        <begin position="200"/>
        <end position="336"/>
    </location>
</feature>
<dbReference type="PANTHER" id="PTHR33885">
    <property type="entry name" value="PHAGE SHOCK PROTEIN C"/>
    <property type="match status" value="1"/>
</dbReference>
<comment type="subcellular location">
    <subcellularLocation>
        <location evidence="1">Cell membrane</location>
        <topology evidence="1">Single-pass membrane protein</topology>
    </subcellularLocation>
</comment>
<protein>
    <submittedName>
        <fullName evidence="10">PspC domain-containing protein</fullName>
    </submittedName>
</protein>
<evidence type="ECO:0000256" key="3">
    <source>
        <dbReference type="ARBA" id="ARBA00022692"/>
    </source>
</evidence>
<dbReference type="InterPro" id="IPR054319">
    <property type="entry name" value="PspC-rel_ToastRack"/>
</dbReference>
<proteinExistence type="predicted"/>
<evidence type="ECO:0000256" key="6">
    <source>
        <dbReference type="SAM" id="Phobius"/>
    </source>
</evidence>
<evidence type="ECO:0000256" key="2">
    <source>
        <dbReference type="ARBA" id="ARBA00022475"/>
    </source>
</evidence>
<feature type="transmembrane region" description="Helical" evidence="6">
    <location>
        <begin position="278"/>
        <end position="305"/>
    </location>
</feature>
<feature type="transmembrane region" description="Helical" evidence="6">
    <location>
        <begin position="134"/>
        <end position="157"/>
    </location>
</feature>
<evidence type="ECO:0000313" key="10">
    <source>
        <dbReference type="EMBL" id="NEV94136.1"/>
    </source>
</evidence>
<dbReference type="InterPro" id="IPR007168">
    <property type="entry name" value="Phageshock_PspC_N"/>
</dbReference>
<feature type="domain" description="PspC-related ToastRack" evidence="9">
    <location>
        <begin position="384"/>
        <end position="496"/>
    </location>
</feature>
<reference evidence="10 11" key="1">
    <citation type="submission" date="2020-02" db="EMBL/GenBank/DDBJ databases">
        <title>Flavobacteriaceae Psychroflexus bacterium YR1-1, complete genome.</title>
        <authorList>
            <person name="Li Y."/>
            <person name="Wu S."/>
        </authorList>
    </citation>
    <scope>NUCLEOTIDE SEQUENCE [LARGE SCALE GENOMIC DNA]</scope>
    <source>
        <strain evidence="10 11">YR1-1</strain>
    </source>
</reference>